<name>A0A5R8NL80_9NOCA</name>
<accession>A0A5R8NL80</accession>
<proteinExistence type="predicted"/>
<reference evidence="1 2" key="1">
    <citation type="submission" date="2019-05" db="EMBL/GenBank/DDBJ databases">
        <title>Genomes sequences of two Nocardia cyriacigeorgica environmental isolates, type strains Nocardia asteroides ATCC 19247 and Nocardia cyriacigeorgica DSM 44484.</title>
        <authorList>
            <person name="Vautrin F."/>
            <person name="Bergeron E."/>
            <person name="Dubost A."/>
            <person name="Abrouk D."/>
            <person name="Rodriguez Nava V."/>
            <person name="Pujic P."/>
        </authorList>
    </citation>
    <scope>NUCLEOTIDE SEQUENCE [LARGE SCALE GENOMIC DNA]</scope>
    <source>
        <strain evidence="1 2">EML 446</strain>
    </source>
</reference>
<evidence type="ECO:0000313" key="1">
    <source>
        <dbReference type="EMBL" id="TLF76439.1"/>
    </source>
</evidence>
<protein>
    <submittedName>
        <fullName evidence="1">Uncharacterized protein</fullName>
    </submittedName>
</protein>
<dbReference type="Proteomes" id="UP000306378">
    <property type="component" value="Unassembled WGS sequence"/>
</dbReference>
<gene>
    <name evidence="1" type="ORF">FEK34_15990</name>
</gene>
<dbReference type="RefSeq" id="WP_138448624.1">
    <property type="nucleotide sequence ID" value="NZ_VBUT01000006.1"/>
</dbReference>
<dbReference type="AlphaFoldDB" id="A0A5R8NL80"/>
<dbReference type="EMBL" id="VBUT01000006">
    <property type="protein sequence ID" value="TLF76439.1"/>
    <property type="molecule type" value="Genomic_DNA"/>
</dbReference>
<sequence>MTEHPHTDPATTARLRFLTPRARRAGYQLIAVPDEGQWALLDATDGVELFRAEHLDGIEKYLNE</sequence>
<organism evidence="1 2">
    <name type="scientific">Nocardia cyriacigeorgica</name>
    <dbReference type="NCBI Taxonomy" id="135487"/>
    <lineage>
        <taxon>Bacteria</taxon>
        <taxon>Bacillati</taxon>
        <taxon>Actinomycetota</taxon>
        <taxon>Actinomycetes</taxon>
        <taxon>Mycobacteriales</taxon>
        <taxon>Nocardiaceae</taxon>
        <taxon>Nocardia</taxon>
    </lineage>
</organism>
<evidence type="ECO:0000313" key="2">
    <source>
        <dbReference type="Proteomes" id="UP000306378"/>
    </source>
</evidence>
<comment type="caution">
    <text evidence="1">The sequence shown here is derived from an EMBL/GenBank/DDBJ whole genome shotgun (WGS) entry which is preliminary data.</text>
</comment>